<dbReference type="InterPro" id="IPR016135">
    <property type="entry name" value="UBQ-conjugating_enzyme/RWD"/>
</dbReference>
<dbReference type="PANTHER" id="PTHR15955:SF10">
    <property type="entry name" value="DUF1115 DOMAIN PROTEIN (AFU_ORTHOLOGUE AFUA_5G14750)"/>
    <property type="match status" value="1"/>
</dbReference>
<reference evidence="3 4" key="1">
    <citation type="submission" date="2020-11" db="EMBL/GenBank/DDBJ databases">
        <title>Kefir isolates.</title>
        <authorList>
            <person name="Marcisauskas S."/>
            <person name="Kim Y."/>
            <person name="Blasche S."/>
        </authorList>
    </citation>
    <scope>NUCLEOTIDE SEQUENCE [LARGE SCALE GENOMIC DNA]</scope>
    <source>
        <strain evidence="3 4">KR</strain>
    </source>
</reference>
<dbReference type="AlphaFoldDB" id="A0A9P7B2V0"/>
<keyword evidence="4" id="KW-1185">Reference proteome</keyword>
<evidence type="ECO:0000313" key="4">
    <source>
        <dbReference type="Proteomes" id="UP000777482"/>
    </source>
</evidence>
<dbReference type="EMBL" id="PUHQ01000122">
    <property type="protein sequence ID" value="KAG0655360.1"/>
    <property type="molecule type" value="Genomic_DNA"/>
</dbReference>
<feature type="compositionally biased region" description="Polar residues" evidence="1">
    <location>
        <begin position="167"/>
        <end position="178"/>
    </location>
</feature>
<dbReference type="Pfam" id="PF06544">
    <property type="entry name" value="Prp3_C"/>
    <property type="match status" value="1"/>
</dbReference>
<dbReference type="InterPro" id="IPR010541">
    <property type="entry name" value="Prp3_C"/>
</dbReference>
<dbReference type="SUPFAM" id="SSF54495">
    <property type="entry name" value="UBC-like"/>
    <property type="match status" value="1"/>
</dbReference>
<evidence type="ECO:0000256" key="1">
    <source>
        <dbReference type="SAM" id="MobiDB-lite"/>
    </source>
</evidence>
<organism evidence="3 4">
    <name type="scientific">Rhodotorula mucilaginosa</name>
    <name type="common">Yeast</name>
    <name type="synonym">Rhodotorula rubra</name>
    <dbReference type="NCBI Taxonomy" id="5537"/>
    <lineage>
        <taxon>Eukaryota</taxon>
        <taxon>Fungi</taxon>
        <taxon>Dikarya</taxon>
        <taxon>Basidiomycota</taxon>
        <taxon>Pucciniomycotina</taxon>
        <taxon>Microbotryomycetes</taxon>
        <taxon>Sporidiobolales</taxon>
        <taxon>Sporidiobolaceae</taxon>
        <taxon>Rhodotorula</taxon>
    </lineage>
</organism>
<dbReference type="OrthoDB" id="432412at2759"/>
<dbReference type="PANTHER" id="PTHR15955">
    <property type="entry name" value="RWD DOMAIN CONTAINING PROTEIN 2"/>
    <property type="match status" value="1"/>
</dbReference>
<comment type="caution">
    <text evidence="3">The sequence shown here is derived from an EMBL/GenBank/DDBJ whole genome shotgun (WGS) entry which is preliminary data.</text>
</comment>
<gene>
    <name evidence="3" type="ORF">C6P46_001016</name>
</gene>
<dbReference type="Proteomes" id="UP000777482">
    <property type="component" value="Unassembled WGS sequence"/>
</dbReference>
<evidence type="ECO:0000259" key="2">
    <source>
        <dbReference type="Pfam" id="PF06544"/>
    </source>
</evidence>
<dbReference type="CDD" id="cd24163">
    <property type="entry name" value="RWDD2_C"/>
    <property type="match status" value="1"/>
</dbReference>
<dbReference type="InterPro" id="IPR059181">
    <property type="entry name" value="RWDD2A-B_C"/>
</dbReference>
<proteinExistence type="predicted"/>
<sequence>MTRDRLPLEGLAAQLEAIDLVQGLFPGDDELALEEQTAAFLPTLREWIEAGDAGGTGPRAGEPDELSLTVQLGLDQQDDQTAFTLPLSIRLSLLSADDPALTLPDGTRRATIHATQPSWMSRTAHDELSAALTSAAAATAAPGADAQFASNVDFVLAMIDQIRTLTPSLVPTPEPETSQEAHADGARTTKRGRKRPDHAGDGEEEYRVWYWFPSLSSREKRDDMVNWAPEYGLTGFVLAGKPALLCVEGTESNVQAYLSDIKANSWADIPSFQKKVSERFRTRLVPSAPSSSSSSSVDDPTLHRLFTSMDEITALIPRGGYRGHKPEMADVRDFLAAKGLGEAFGQVVGGGQFS</sequence>
<evidence type="ECO:0000313" key="3">
    <source>
        <dbReference type="EMBL" id="KAG0655360.1"/>
    </source>
</evidence>
<accession>A0A9P7B2V0</accession>
<name>A0A9P7B2V0_RHOMI</name>
<protein>
    <recommendedName>
        <fullName evidence="2">Small nuclear ribonucleoprotein Prp3 C-terminal domain-containing protein</fullName>
    </recommendedName>
</protein>
<feature type="domain" description="Small nuclear ribonucleoprotein Prp3 C-terminal" evidence="2">
    <location>
        <begin position="209"/>
        <end position="274"/>
    </location>
</feature>
<dbReference type="Gene3D" id="3.10.110.10">
    <property type="entry name" value="Ubiquitin Conjugating Enzyme"/>
    <property type="match status" value="1"/>
</dbReference>
<dbReference type="InterPro" id="IPR017359">
    <property type="entry name" value="Phi-like"/>
</dbReference>
<feature type="region of interest" description="Disordered" evidence="1">
    <location>
        <begin position="167"/>
        <end position="200"/>
    </location>
</feature>